<dbReference type="EMBL" id="VFMO01000001">
    <property type="protein sequence ID" value="TQJ15873.1"/>
    <property type="molecule type" value="Genomic_DNA"/>
</dbReference>
<proteinExistence type="predicted"/>
<feature type="region of interest" description="Disordered" evidence="1">
    <location>
        <begin position="90"/>
        <end position="110"/>
    </location>
</feature>
<reference evidence="2 3" key="1">
    <citation type="submission" date="2019-06" db="EMBL/GenBank/DDBJ databases">
        <title>Sequencing the genomes of 1000 actinobacteria strains.</title>
        <authorList>
            <person name="Klenk H.-P."/>
        </authorList>
    </citation>
    <scope>NUCLEOTIDE SEQUENCE [LARGE SCALE GENOMIC DNA]</scope>
    <source>
        <strain evidence="2 3">DSM 19828</strain>
    </source>
</reference>
<dbReference type="RefSeq" id="WP_129624660.1">
    <property type="nucleotide sequence ID" value="NZ_BAABCI010000023.1"/>
</dbReference>
<accession>A0A542EKJ7</accession>
<organism evidence="2 3">
    <name type="scientific">Yimella lutea</name>
    <dbReference type="NCBI Taxonomy" id="587872"/>
    <lineage>
        <taxon>Bacteria</taxon>
        <taxon>Bacillati</taxon>
        <taxon>Actinomycetota</taxon>
        <taxon>Actinomycetes</taxon>
        <taxon>Micrococcales</taxon>
        <taxon>Dermacoccaceae</taxon>
        <taxon>Yimella</taxon>
    </lineage>
</organism>
<sequence length="142" mass="15446">MPISPSPRRDVIEAFAKQLLDVRQSAGQPSYREMASRSGCISHTTLHEAAAGRRLPTWETAEQFLLTCGADPTAWRHEWQRAQRLQWIGAGREPDEPVRDIGSPPVSPDGHAPDARRYLLAGAIGAAAVLAAEVALKIGMRA</sequence>
<dbReference type="Proteomes" id="UP000320806">
    <property type="component" value="Unassembled WGS sequence"/>
</dbReference>
<dbReference type="OrthoDB" id="4988873at2"/>
<evidence type="ECO:0008006" key="4">
    <source>
        <dbReference type="Google" id="ProtNLM"/>
    </source>
</evidence>
<keyword evidence="3" id="KW-1185">Reference proteome</keyword>
<protein>
    <recommendedName>
        <fullName evidence="4">Helix-turn-helix protein</fullName>
    </recommendedName>
</protein>
<evidence type="ECO:0000256" key="1">
    <source>
        <dbReference type="SAM" id="MobiDB-lite"/>
    </source>
</evidence>
<comment type="caution">
    <text evidence="2">The sequence shown here is derived from an EMBL/GenBank/DDBJ whole genome shotgun (WGS) entry which is preliminary data.</text>
</comment>
<gene>
    <name evidence="2" type="ORF">FB459_3450</name>
</gene>
<dbReference type="Pfam" id="PF13560">
    <property type="entry name" value="HTH_31"/>
    <property type="match status" value="1"/>
</dbReference>
<dbReference type="AlphaFoldDB" id="A0A542EKJ7"/>
<evidence type="ECO:0000313" key="3">
    <source>
        <dbReference type="Proteomes" id="UP000320806"/>
    </source>
</evidence>
<evidence type="ECO:0000313" key="2">
    <source>
        <dbReference type="EMBL" id="TQJ15873.1"/>
    </source>
</evidence>
<name>A0A542EKJ7_9MICO</name>